<dbReference type="EC" id="2.7.13.3" evidence="2"/>
<comment type="caution">
    <text evidence="10">The sequence shown here is derived from an EMBL/GenBank/DDBJ whole genome shotgun (WGS) entry which is preliminary data.</text>
</comment>
<keyword evidence="3" id="KW-0597">Phosphoprotein</keyword>
<evidence type="ECO:0000256" key="8">
    <source>
        <dbReference type="ARBA" id="ARBA00023012"/>
    </source>
</evidence>
<keyword evidence="4" id="KW-0808">Transferase</keyword>
<proteinExistence type="predicted"/>
<keyword evidence="6 10" id="KW-0418">Kinase</keyword>
<dbReference type="InterPro" id="IPR011712">
    <property type="entry name" value="Sig_transdc_His_kin_sub3_dim/P"/>
</dbReference>
<accession>A0A1V1NWR9</accession>
<dbReference type="EMBL" id="ATBP01001611">
    <property type="protein sequence ID" value="ETR67004.1"/>
    <property type="molecule type" value="Genomic_DNA"/>
</dbReference>
<dbReference type="GO" id="GO:0000155">
    <property type="term" value="F:phosphorelay sensor kinase activity"/>
    <property type="evidence" value="ECO:0007669"/>
    <property type="project" value="InterPro"/>
</dbReference>
<dbReference type="InterPro" id="IPR005467">
    <property type="entry name" value="His_kinase_dom"/>
</dbReference>
<evidence type="ECO:0000313" key="11">
    <source>
        <dbReference type="Proteomes" id="UP000189670"/>
    </source>
</evidence>
<evidence type="ECO:0000256" key="5">
    <source>
        <dbReference type="ARBA" id="ARBA00022741"/>
    </source>
</evidence>
<dbReference type="PROSITE" id="PS50109">
    <property type="entry name" value="HIS_KIN"/>
    <property type="match status" value="1"/>
</dbReference>
<dbReference type="Pfam" id="PF07730">
    <property type="entry name" value="HisKA_3"/>
    <property type="match status" value="1"/>
</dbReference>
<dbReference type="Gene3D" id="3.30.565.10">
    <property type="entry name" value="Histidine kinase-like ATPase, C-terminal domain"/>
    <property type="match status" value="1"/>
</dbReference>
<keyword evidence="7" id="KW-0067">ATP-binding</keyword>
<dbReference type="SMART" id="SM00387">
    <property type="entry name" value="HATPase_c"/>
    <property type="match status" value="1"/>
</dbReference>
<gene>
    <name evidence="10" type="ORF">OMM_05373</name>
</gene>
<sequence>MFLKNVQQWYHVSSTSLRNKRGFKLGQMIFMHNITEQKRIQKQLMENNRNLAILKERELLARELHDNIGQILAAIHMQLTSAKELLIKHKTDQSMNCLIRSIDLTQQSKDSIRDYLRGVVDSSMSAENFWLTLNQFIEDYHQNFGIKTRLSVSPELTDQQMNSCIALQLMPIIQEAFTNARKHGRAKVLHLSITSVDGMIHTTIEDDGDGLDMNQMHISKGFGLRSMKGRAEVAGGHIKIESIPDKGTRIIVQIPLQKETQI</sequence>
<evidence type="ECO:0000256" key="6">
    <source>
        <dbReference type="ARBA" id="ARBA00022777"/>
    </source>
</evidence>
<evidence type="ECO:0000256" key="7">
    <source>
        <dbReference type="ARBA" id="ARBA00022840"/>
    </source>
</evidence>
<dbReference type="Pfam" id="PF02518">
    <property type="entry name" value="HATPase_c"/>
    <property type="match status" value="1"/>
</dbReference>
<evidence type="ECO:0000256" key="3">
    <source>
        <dbReference type="ARBA" id="ARBA00022553"/>
    </source>
</evidence>
<dbReference type="CDD" id="cd16917">
    <property type="entry name" value="HATPase_UhpB-NarQ-NarX-like"/>
    <property type="match status" value="1"/>
</dbReference>
<dbReference type="GO" id="GO:0005524">
    <property type="term" value="F:ATP binding"/>
    <property type="evidence" value="ECO:0007669"/>
    <property type="project" value="UniProtKB-KW"/>
</dbReference>
<reference evidence="11" key="1">
    <citation type="submission" date="2012-11" db="EMBL/GenBank/DDBJ databases">
        <authorList>
            <person name="Lucero-Rivera Y.E."/>
            <person name="Tovar-Ramirez D."/>
        </authorList>
    </citation>
    <scope>NUCLEOTIDE SEQUENCE [LARGE SCALE GENOMIC DNA]</scope>
    <source>
        <strain evidence="11">Araruama</strain>
    </source>
</reference>
<dbReference type="Proteomes" id="UP000189670">
    <property type="component" value="Unassembled WGS sequence"/>
</dbReference>
<protein>
    <recommendedName>
        <fullName evidence="2">histidine kinase</fullName>
        <ecNumber evidence="2">2.7.13.3</ecNumber>
    </recommendedName>
</protein>
<dbReference type="Gene3D" id="1.20.5.1930">
    <property type="match status" value="1"/>
</dbReference>
<dbReference type="InterPro" id="IPR036890">
    <property type="entry name" value="HATPase_C_sf"/>
</dbReference>
<evidence type="ECO:0000259" key="9">
    <source>
        <dbReference type="PROSITE" id="PS50109"/>
    </source>
</evidence>
<dbReference type="PANTHER" id="PTHR24421:SF10">
    <property type="entry name" value="NITRATE_NITRITE SENSOR PROTEIN NARQ"/>
    <property type="match status" value="1"/>
</dbReference>
<evidence type="ECO:0000256" key="1">
    <source>
        <dbReference type="ARBA" id="ARBA00000085"/>
    </source>
</evidence>
<evidence type="ECO:0000256" key="4">
    <source>
        <dbReference type="ARBA" id="ARBA00022679"/>
    </source>
</evidence>
<feature type="domain" description="Histidine kinase" evidence="9">
    <location>
        <begin position="59"/>
        <end position="258"/>
    </location>
</feature>
<organism evidence="10 11">
    <name type="scientific">Candidatus Magnetoglobus multicellularis str. Araruama</name>
    <dbReference type="NCBI Taxonomy" id="890399"/>
    <lineage>
        <taxon>Bacteria</taxon>
        <taxon>Pseudomonadati</taxon>
        <taxon>Thermodesulfobacteriota</taxon>
        <taxon>Desulfobacteria</taxon>
        <taxon>Desulfobacterales</taxon>
        <taxon>Desulfobacteraceae</taxon>
        <taxon>Candidatus Magnetoglobus</taxon>
    </lineage>
</organism>
<evidence type="ECO:0000256" key="2">
    <source>
        <dbReference type="ARBA" id="ARBA00012438"/>
    </source>
</evidence>
<comment type="catalytic activity">
    <reaction evidence="1">
        <text>ATP + protein L-histidine = ADP + protein N-phospho-L-histidine.</text>
        <dbReference type="EC" id="2.7.13.3"/>
    </reaction>
</comment>
<keyword evidence="5" id="KW-0547">Nucleotide-binding</keyword>
<dbReference type="GO" id="GO:0046983">
    <property type="term" value="F:protein dimerization activity"/>
    <property type="evidence" value="ECO:0007669"/>
    <property type="project" value="InterPro"/>
</dbReference>
<dbReference type="InterPro" id="IPR003594">
    <property type="entry name" value="HATPase_dom"/>
</dbReference>
<dbReference type="AlphaFoldDB" id="A0A1V1NWR9"/>
<dbReference type="GO" id="GO:0016020">
    <property type="term" value="C:membrane"/>
    <property type="evidence" value="ECO:0007669"/>
    <property type="project" value="InterPro"/>
</dbReference>
<dbReference type="PANTHER" id="PTHR24421">
    <property type="entry name" value="NITRATE/NITRITE SENSOR PROTEIN NARX-RELATED"/>
    <property type="match status" value="1"/>
</dbReference>
<keyword evidence="8" id="KW-0902">Two-component regulatory system</keyword>
<name>A0A1V1NWR9_9BACT</name>
<dbReference type="InterPro" id="IPR050482">
    <property type="entry name" value="Sensor_HK_TwoCompSys"/>
</dbReference>
<dbReference type="SUPFAM" id="SSF55874">
    <property type="entry name" value="ATPase domain of HSP90 chaperone/DNA topoisomerase II/histidine kinase"/>
    <property type="match status" value="1"/>
</dbReference>
<evidence type="ECO:0000313" key="10">
    <source>
        <dbReference type="EMBL" id="ETR67004.1"/>
    </source>
</evidence>